<sequence>MHAIGASHNCFSCIQADEMHNGRHRRIAELLNDYHAAVVAESNSLESCRVKTKSRPGLGELPVNIHHAVAFPFVDAGDGLDVENADRHDWYDDRHDHDANTDETVSTDGWTSNKQPKMTKAETRAMKRAAKQEKKETKAFKNQAKHHNVGIHKENIDFVATILHGDAKNDASNHPLASDKTIEEVMQRNLGFLSAMEDHNKDLMASIAKRRKSDRERRSNRNNGTWGKNGKKRRSSGNNNHDADDTDDEAEYLLVAVLTNLGVHSTHIPTPTDKNGKANAIPKSPWGGGMGNVPGANAEIAAIVANLKALVKEDLERHENELRETWVRAGGFWRYVGKAVFDRMTEIAKNLDWKTGAKLH</sequence>
<protein>
    <submittedName>
        <fullName evidence="2">Uncharacterized protein</fullName>
    </submittedName>
</protein>
<comment type="caution">
    <text evidence="2">The sequence shown here is derived from an EMBL/GenBank/DDBJ whole genome shotgun (WGS) entry which is preliminary data.</text>
</comment>
<evidence type="ECO:0000256" key="1">
    <source>
        <dbReference type="SAM" id="MobiDB-lite"/>
    </source>
</evidence>
<feature type="region of interest" description="Disordered" evidence="1">
    <location>
        <begin position="209"/>
        <end position="245"/>
    </location>
</feature>
<feature type="region of interest" description="Disordered" evidence="1">
    <location>
        <begin position="91"/>
        <end position="120"/>
    </location>
</feature>
<proteinExistence type="predicted"/>
<gene>
    <name evidence="2" type="ORF">HRR80_007186</name>
</gene>
<dbReference type="EMBL" id="JAJGCB010000016">
    <property type="protein sequence ID" value="KAJ8988987.1"/>
    <property type="molecule type" value="Genomic_DNA"/>
</dbReference>
<feature type="compositionally biased region" description="Polar residues" evidence="1">
    <location>
        <begin position="102"/>
        <end position="116"/>
    </location>
</feature>
<dbReference type="AlphaFoldDB" id="A0AAN6EP85"/>
<organism evidence="2 3">
    <name type="scientific">Exophiala dermatitidis</name>
    <name type="common">Black yeast-like fungus</name>
    <name type="synonym">Wangiella dermatitidis</name>
    <dbReference type="NCBI Taxonomy" id="5970"/>
    <lineage>
        <taxon>Eukaryota</taxon>
        <taxon>Fungi</taxon>
        <taxon>Dikarya</taxon>
        <taxon>Ascomycota</taxon>
        <taxon>Pezizomycotina</taxon>
        <taxon>Eurotiomycetes</taxon>
        <taxon>Chaetothyriomycetidae</taxon>
        <taxon>Chaetothyriales</taxon>
        <taxon>Herpotrichiellaceae</taxon>
        <taxon>Exophiala</taxon>
    </lineage>
</organism>
<evidence type="ECO:0000313" key="2">
    <source>
        <dbReference type="EMBL" id="KAJ8988987.1"/>
    </source>
</evidence>
<feature type="compositionally biased region" description="Basic and acidic residues" evidence="1">
    <location>
        <begin position="91"/>
        <end position="100"/>
    </location>
</feature>
<name>A0AAN6EP85_EXODE</name>
<evidence type="ECO:0000313" key="3">
    <source>
        <dbReference type="Proteomes" id="UP001161757"/>
    </source>
</evidence>
<dbReference type="Proteomes" id="UP001161757">
    <property type="component" value="Unassembled WGS sequence"/>
</dbReference>
<accession>A0AAN6EP85</accession>
<reference evidence="2" key="1">
    <citation type="submission" date="2023-01" db="EMBL/GenBank/DDBJ databases">
        <title>Exophiala dermititidis isolated from Cystic Fibrosis Patient.</title>
        <authorList>
            <person name="Kurbessoian T."/>
            <person name="Crocker A."/>
            <person name="Murante D."/>
            <person name="Hogan D.A."/>
            <person name="Stajich J.E."/>
        </authorList>
    </citation>
    <scope>NUCLEOTIDE SEQUENCE</scope>
    <source>
        <strain evidence="2">Ex8</strain>
    </source>
</reference>